<evidence type="ECO:0000256" key="5">
    <source>
        <dbReference type="ARBA" id="ARBA00023136"/>
    </source>
</evidence>
<evidence type="ECO:0000259" key="9">
    <source>
        <dbReference type="SMART" id="SM00406"/>
    </source>
</evidence>
<evidence type="ECO:0000259" key="10">
    <source>
        <dbReference type="SMART" id="SM00409"/>
    </source>
</evidence>
<evidence type="ECO:0008006" key="13">
    <source>
        <dbReference type="Google" id="ProtNLM"/>
    </source>
</evidence>
<dbReference type="InterPro" id="IPR036179">
    <property type="entry name" value="Ig-like_dom_sf"/>
</dbReference>
<evidence type="ECO:0000256" key="1">
    <source>
        <dbReference type="ARBA" id="ARBA00004236"/>
    </source>
</evidence>
<dbReference type="Ensembl" id="ENSHCOT00000013964.1">
    <property type="protein sequence ID" value="ENSHCOP00000017370.1"/>
    <property type="gene ID" value="ENSHCOG00000001113.1"/>
</dbReference>
<dbReference type="Pfam" id="PF07686">
    <property type="entry name" value="V-set"/>
    <property type="match status" value="1"/>
</dbReference>
<accession>A0A3Q3DPN2</accession>
<dbReference type="STRING" id="109280.ENSHCOP00000017370"/>
<sequence>MLKLLLSHPSSGTSSELVAVTTEMLASTGSRATLSYVYAKKSMGSHYIFWYKQLPGQAPHFLSYSGNGKPLNGSTRMSVSMTSDRERVLLHIEDVSLQHSAVYDCAVTPTGAYTPHSQNKKRLRRQGPREHREYTNEISEVQ</sequence>
<evidence type="ECO:0000256" key="8">
    <source>
        <dbReference type="SAM" id="MobiDB-lite"/>
    </source>
</evidence>
<dbReference type="GO" id="GO:0002376">
    <property type="term" value="P:immune system process"/>
    <property type="evidence" value="ECO:0007669"/>
    <property type="project" value="UniProtKB-KW"/>
</dbReference>
<proteinExistence type="predicted"/>
<dbReference type="InterPro" id="IPR003599">
    <property type="entry name" value="Ig_sub"/>
</dbReference>
<dbReference type="SMART" id="SM00406">
    <property type="entry name" value="IGv"/>
    <property type="match status" value="1"/>
</dbReference>
<dbReference type="GeneTree" id="ENSGT00940000179155"/>
<evidence type="ECO:0000256" key="4">
    <source>
        <dbReference type="ARBA" id="ARBA00022859"/>
    </source>
</evidence>
<dbReference type="Proteomes" id="UP000264820">
    <property type="component" value="Unplaced"/>
</dbReference>
<keyword evidence="12" id="KW-1185">Reference proteome</keyword>
<evidence type="ECO:0000313" key="12">
    <source>
        <dbReference type="Proteomes" id="UP000264820"/>
    </source>
</evidence>
<evidence type="ECO:0000313" key="11">
    <source>
        <dbReference type="Ensembl" id="ENSHCOP00000017370.1"/>
    </source>
</evidence>
<feature type="region of interest" description="Disordered" evidence="8">
    <location>
        <begin position="109"/>
        <end position="142"/>
    </location>
</feature>
<evidence type="ECO:0000256" key="3">
    <source>
        <dbReference type="ARBA" id="ARBA00022729"/>
    </source>
</evidence>
<dbReference type="InterPro" id="IPR013783">
    <property type="entry name" value="Ig-like_fold"/>
</dbReference>
<dbReference type="AlphaFoldDB" id="A0A3Q3DPN2"/>
<comment type="subcellular location">
    <subcellularLocation>
        <location evidence="1">Cell membrane</location>
    </subcellularLocation>
</comment>
<keyword evidence="6" id="KW-1015">Disulfide bond</keyword>
<reference evidence="11" key="2">
    <citation type="submission" date="2025-09" db="UniProtKB">
        <authorList>
            <consortium name="Ensembl"/>
        </authorList>
    </citation>
    <scope>IDENTIFICATION</scope>
</reference>
<keyword evidence="4" id="KW-0391">Immunity</keyword>
<keyword evidence="7" id="KW-0325">Glycoprotein</keyword>
<protein>
    <recommendedName>
        <fullName evidence="13">Ig-like domain-containing protein</fullName>
    </recommendedName>
</protein>
<keyword evidence="3" id="KW-0732">Signal</keyword>
<name>A0A3Q3DPN2_HIPCM</name>
<evidence type="ECO:0000256" key="6">
    <source>
        <dbReference type="ARBA" id="ARBA00023157"/>
    </source>
</evidence>
<evidence type="ECO:0000256" key="2">
    <source>
        <dbReference type="ARBA" id="ARBA00022475"/>
    </source>
</evidence>
<feature type="domain" description="Immunoglobulin V-set" evidence="9">
    <location>
        <begin position="31"/>
        <end position="107"/>
    </location>
</feature>
<feature type="domain" description="Immunoglobulin" evidence="10">
    <location>
        <begin position="21"/>
        <end position="126"/>
    </location>
</feature>
<dbReference type="InterPro" id="IPR052051">
    <property type="entry name" value="TCR_complex_component"/>
</dbReference>
<dbReference type="GO" id="GO:0009617">
    <property type="term" value="P:response to bacterium"/>
    <property type="evidence" value="ECO:0007669"/>
    <property type="project" value="TreeGrafter"/>
</dbReference>
<organism evidence="11 12">
    <name type="scientific">Hippocampus comes</name>
    <name type="common">Tiger tail seahorse</name>
    <dbReference type="NCBI Taxonomy" id="109280"/>
    <lineage>
        <taxon>Eukaryota</taxon>
        <taxon>Metazoa</taxon>
        <taxon>Chordata</taxon>
        <taxon>Craniata</taxon>
        <taxon>Vertebrata</taxon>
        <taxon>Euteleostomi</taxon>
        <taxon>Actinopterygii</taxon>
        <taxon>Neopterygii</taxon>
        <taxon>Teleostei</taxon>
        <taxon>Neoteleostei</taxon>
        <taxon>Acanthomorphata</taxon>
        <taxon>Syngnathiaria</taxon>
        <taxon>Syngnathiformes</taxon>
        <taxon>Syngnathoidei</taxon>
        <taxon>Syngnathidae</taxon>
        <taxon>Hippocampus</taxon>
    </lineage>
</organism>
<dbReference type="InterPro" id="IPR013106">
    <property type="entry name" value="Ig_V-set"/>
</dbReference>
<dbReference type="Gene3D" id="2.60.40.10">
    <property type="entry name" value="Immunoglobulins"/>
    <property type="match status" value="1"/>
</dbReference>
<dbReference type="GO" id="GO:0005886">
    <property type="term" value="C:plasma membrane"/>
    <property type="evidence" value="ECO:0007669"/>
    <property type="project" value="UniProtKB-SubCell"/>
</dbReference>
<dbReference type="SMART" id="SM00409">
    <property type="entry name" value="IG"/>
    <property type="match status" value="1"/>
</dbReference>
<reference evidence="11" key="1">
    <citation type="submission" date="2025-08" db="UniProtKB">
        <authorList>
            <consortium name="Ensembl"/>
        </authorList>
    </citation>
    <scope>IDENTIFICATION</scope>
</reference>
<dbReference type="SUPFAM" id="SSF48726">
    <property type="entry name" value="Immunoglobulin"/>
    <property type="match status" value="1"/>
</dbReference>
<dbReference type="PANTHER" id="PTHR19433">
    <property type="entry name" value="T-CELL RECEPTOR ALPHA CHAIN V REGION-RELATED"/>
    <property type="match status" value="1"/>
</dbReference>
<keyword evidence="5" id="KW-0472">Membrane</keyword>
<evidence type="ECO:0000256" key="7">
    <source>
        <dbReference type="ARBA" id="ARBA00023180"/>
    </source>
</evidence>
<keyword evidence="2" id="KW-1003">Cell membrane</keyword>
<dbReference type="OMA" id="CFIRHIS"/>